<accession>A0A915HFS7</accession>
<feature type="signal peptide" evidence="2">
    <location>
        <begin position="1"/>
        <end position="16"/>
    </location>
</feature>
<reference evidence="4" key="1">
    <citation type="submission" date="2022-11" db="UniProtKB">
        <authorList>
            <consortium name="WormBaseParasite"/>
        </authorList>
    </citation>
    <scope>IDENTIFICATION</scope>
</reference>
<sequence>MLPIFLLLISIPFTIGESQTDVVARNLLNDFVGRLIKDAESFLRNLTRINNQTSTILTKLSGLPELIKKIENVEKNKQDLTKNLTSLSQDVQNLKSNNEQLRNLTRDNLTQIFQNLKQFGRILSNPDDSRLALKALSQNYKIKDGFKIAENQMGIQPTFFDLLFASFLPSEKLLDQASATTVGIGKSRKVVDVLLNPCGRMNCTKFLNGLRDLQVMTNATRYRNISRLMQDTQLLTNASSENGTIMTGYSFFDTLFDKIYNLTRGNIFENFATPCPVGKASCKSTTVATVLSATPPTPHFTVAAPAVNQTTQLQILSKILDVPKFKSLSDLLNYIFKSTLDLKNGAAVQNTDQQGKFNSSEILATSNLLSSILN</sequence>
<keyword evidence="1" id="KW-0175">Coiled coil</keyword>
<proteinExistence type="predicted"/>
<dbReference type="WBParaSite" id="nRc.2.0.1.t00144-RA">
    <property type="protein sequence ID" value="nRc.2.0.1.t00144-RA"/>
    <property type="gene ID" value="nRc.2.0.1.g00144"/>
</dbReference>
<evidence type="ECO:0000256" key="2">
    <source>
        <dbReference type="SAM" id="SignalP"/>
    </source>
</evidence>
<organism evidence="3 4">
    <name type="scientific">Romanomermis culicivorax</name>
    <name type="common">Nematode worm</name>
    <dbReference type="NCBI Taxonomy" id="13658"/>
    <lineage>
        <taxon>Eukaryota</taxon>
        <taxon>Metazoa</taxon>
        <taxon>Ecdysozoa</taxon>
        <taxon>Nematoda</taxon>
        <taxon>Enoplea</taxon>
        <taxon>Dorylaimia</taxon>
        <taxon>Mermithida</taxon>
        <taxon>Mermithoidea</taxon>
        <taxon>Mermithidae</taxon>
        <taxon>Romanomermis</taxon>
    </lineage>
</organism>
<dbReference type="AlphaFoldDB" id="A0A915HFS7"/>
<keyword evidence="3" id="KW-1185">Reference proteome</keyword>
<dbReference type="Proteomes" id="UP000887565">
    <property type="component" value="Unplaced"/>
</dbReference>
<feature type="coiled-coil region" evidence="1">
    <location>
        <begin position="63"/>
        <end position="104"/>
    </location>
</feature>
<evidence type="ECO:0000313" key="3">
    <source>
        <dbReference type="Proteomes" id="UP000887565"/>
    </source>
</evidence>
<protein>
    <submittedName>
        <fullName evidence="4">Uncharacterized protein</fullName>
    </submittedName>
</protein>
<keyword evidence="2" id="KW-0732">Signal</keyword>
<evidence type="ECO:0000313" key="4">
    <source>
        <dbReference type="WBParaSite" id="nRc.2.0.1.t00144-RA"/>
    </source>
</evidence>
<name>A0A915HFS7_ROMCU</name>
<evidence type="ECO:0000256" key="1">
    <source>
        <dbReference type="SAM" id="Coils"/>
    </source>
</evidence>
<feature type="chain" id="PRO_5037011646" evidence="2">
    <location>
        <begin position="17"/>
        <end position="374"/>
    </location>
</feature>